<dbReference type="FunFam" id="3.20.20.240:FF:000001">
    <property type="entry name" value="Probable methylmalonyl-coa mutase"/>
    <property type="match status" value="1"/>
</dbReference>
<dbReference type="PANTHER" id="PTHR48101:SF4">
    <property type="entry name" value="METHYLMALONYL-COA MUTASE, MITOCHONDRIAL"/>
    <property type="match status" value="1"/>
</dbReference>
<dbReference type="InterPro" id="IPR036724">
    <property type="entry name" value="Cobalamin-bd_sf"/>
</dbReference>
<comment type="function">
    <text evidence="3">Catalyzes the isomerization of succinyl-CoA to methylmalonyl-CoA during synthesis of propionate from tricarboxylic acid-cycle intermediates.</text>
</comment>
<evidence type="ECO:0000256" key="9">
    <source>
        <dbReference type="ARBA" id="ARBA00023235"/>
    </source>
</evidence>
<evidence type="ECO:0000259" key="12">
    <source>
        <dbReference type="PROSITE" id="PS51332"/>
    </source>
</evidence>
<name>A0A7I7LFA9_9MYCO</name>
<dbReference type="GO" id="GO:0005737">
    <property type="term" value="C:cytoplasm"/>
    <property type="evidence" value="ECO:0007669"/>
    <property type="project" value="TreeGrafter"/>
</dbReference>
<dbReference type="GO" id="GO:0031419">
    <property type="term" value="F:cobalamin binding"/>
    <property type="evidence" value="ECO:0007669"/>
    <property type="project" value="UniProtKB-KW"/>
</dbReference>
<evidence type="ECO:0000313" key="14">
    <source>
        <dbReference type="Proteomes" id="UP000467164"/>
    </source>
</evidence>
<dbReference type="PROSITE" id="PS00544">
    <property type="entry name" value="METMALONYL_COA_MUTASE"/>
    <property type="match status" value="1"/>
</dbReference>
<comment type="catalytic activity">
    <reaction evidence="1">
        <text>(R)-methylmalonyl-CoA = succinyl-CoA</text>
        <dbReference type="Rhea" id="RHEA:22888"/>
        <dbReference type="ChEBI" id="CHEBI:57292"/>
        <dbReference type="ChEBI" id="CHEBI:57326"/>
        <dbReference type="EC" id="5.4.99.2"/>
    </reaction>
</comment>
<evidence type="ECO:0000313" key="13">
    <source>
        <dbReference type="EMBL" id="BBX58202.1"/>
    </source>
</evidence>
<dbReference type="SUPFAM" id="SSF51703">
    <property type="entry name" value="Cobalamin (vitamin B12)-dependent enzymes"/>
    <property type="match status" value="1"/>
</dbReference>
<evidence type="ECO:0000256" key="2">
    <source>
        <dbReference type="ARBA" id="ARBA00001922"/>
    </source>
</evidence>
<proteinExistence type="inferred from homology"/>
<keyword evidence="7" id="KW-0846">Cobalamin</keyword>
<dbReference type="PROSITE" id="PS51332">
    <property type="entry name" value="B12_BINDING"/>
    <property type="match status" value="1"/>
</dbReference>
<dbReference type="InterPro" id="IPR058549">
    <property type="entry name" value="MeMalonylCoA_mutase_a/b_site"/>
</dbReference>
<sequence>MASATEASVEKQVAATAAAHGYATDQLRWQTPEGIEVKPVYIGADRRAAQADGYPVNSFPGEPPYVRGPYPTMYVNQPWTIRQYAGFSTAADSNAFYRRNLAAGQKGLSVAFDLATHRGYDSDHPRVQGDVGMAGVAIDSILDMRQLFDGIDLSSVSVSMTMNGAVLPILALYVVAAEEQGVSPEKLAGTIQNDILKEFMVRNTYIYPPKPSMRIISDIFAYTSVKMPKFNSISISGYHIQEAGATADLELAYTLADGVDYIKAGLDAGLDIDKFAPRLSFFWGIGMNFFMEVAKLRAGRLLWSELVAKFEPKNSKSLSLRTHSQTSGWSLTAQDVFNNVARTCIEAMAATQGHTQSLHTNALDEALALPTDFSARIARNTQLLLQQESGTTRPIDPWAGSYYVEWLTHQLAQRARAHINEVAELGGMAAAISEGIPKLRIEEAAARTQARIDSGQQPVIGVNKYQVDEDQQIEVLKVENSRVRAEQLAKLQELRAGRDQAAVDAALAELTRAAAAHGRAGDDGLGNNLLALAIDAARAKATVGEISDALEQVYGRHQAEIRTIAGVYRDEVQGGGNITPLSKATELVEKFAEADGRRPRILVAKMGQDGHDRGQKVIATAFADIGFDVDVGSLFSTPEEVAREAADNDVHVVGVSSLAAGHLTLVPALRDALAKVGRPDIMIVVGGVIPPGDFDELYAAGATAIYPPGTVIADAAIGLLHKLAERLGYPLD</sequence>
<dbReference type="NCBIfam" id="TIGR00640">
    <property type="entry name" value="acid_CoA_mut_C"/>
    <property type="match status" value="1"/>
</dbReference>
<accession>A0A7I7LFA9</accession>
<gene>
    <name evidence="13" type="ORF">MSHO_35470</name>
</gene>
<dbReference type="Pfam" id="PF02310">
    <property type="entry name" value="B12-binding"/>
    <property type="match status" value="1"/>
</dbReference>
<dbReference type="Gene3D" id="3.20.20.240">
    <property type="entry name" value="Methylmalonyl-CoA mutase"/>
    <property type="match status" value="1"/>
</dbReference>
<comment type="similarity">
    <text evidence="4">Belongs to the methylmalonyl-CoA mutase family.</text>
</comment>
<dbReference type="FunFam" id="3.40.50.280:FF:000002">
    <property type="entry name" value="Methylmalonyl-CoA mutase, mitochondrial"/>
    <property type="match status" value="1"/>
</dbReference>
<dbReference type="InterPro" id="IPR006099">
    <property type="entry name" value="MeMalonylCoA_mutase_a/b_cat"/>
</dbReference>
<reference evidence="13 14" key="1">
    <citation type="journal article" date="2019" name="Emerg. Microbes Infect.">
        <title>Comprehensive subspecies identification of 175 nontuberculous mycobacteria species based on 7547 genomic profiles.</title>
        <authorList>
            <person name="Matsumoto Y."/>
            <person name="Kinjo T."/>
            <person name="Motooka D."/>
            <person name="Nabeya D."/>
            <person name="Jung N."/>
            <person name="Uechi K."/>
            <person name="Horii T."/>
            <person name="Iida T."/>
            <person name="Fujita J."/>
            <person name="Nakamura S."/>
        </authorList>
    </citation>
    <scope>NUCLEOTIDE SEQUENCE [LARGE SCALE GENOMIC DNA]</scope>
    <source>
        <strain evidence="13 14">JCM 12657</strain>
    </source>
</reference>
<evidence type="ECO:0000256" key="3">
    <source>
        <dbReference type="ARBA" id="ARBA00003359"/>
    </source>
</evidence>
<keyword evidence="14" id="KW-1185">Reference proteome</keyword>
<dbReference type="NCBIfam" id="TIGR00641">
    <property type="entry name" value="acid_CoA_mut_N"/>
    <property type="match status" value="1"/>
</dbReference>
<dbReference type="GO" id="GO:0019678">
    <property type="term" value="P:propionate metabolic process, methylmalonyl pathway"/>
    <property type="evidence" value="ECO:0007669"/>
    <property type="project" value="TreeGrafter"/>
</dbReference>
<dbReference type="KEGG" id="msho:MSHO_35470"/>
<dbReference type="EC" id="5.4.99.2" evidence="6"/>
<evidence type="ECO:0000256" key="11">
    <source>
        <dbReference type="ARBA" id="ARBA00073558"/>
    </source>
</evidence>
<comment type="cofactor">
    <cofactor evidence="2">
        <name>adenosylcob(III)alamin</name>
        <dbReference type="ChEBI" id="CHEBI:18408"/>
    </cofactor>
</comment>
<evidence type="ECO:0000256" key="8">
    <source>
        <dbReference type="ARBA" id="ARBA00022723"/>
    </source>
</evidence>
<evidence type="ECO:0000256" key="6">
    <source>
        <dbReference type="ARBA" id="ARBA00012398"/>
    </source>
</evidence>
<keyword evidence="9" id="KW-0413">Isomerase</keyword>
<dbReference type="Gene3D" id="3.40.50.280">
    <property type="entry name" value="Cobalamin-binding domain"/>
    <property type="match status" value="1"/>
</dbReference>
<dbReference type="EMBL" id="AP022572">
    <property type="protein sequence ID" value="BBX58202.1"/>
    <property type="molecule type" value="Genomic_DNA"/>
</dbReference>
<dbReference type="NCBIfam" id="NF006944">
    <property type="entry name" value="PRK09426.1"/>
    <property type="match status" value="1"/>
</dbReference>
<dbReference type="CDD" id="cd02071">
    <property type="entry name" value="MM_CoA_mut_B12_BD"/>
    <property type="match status" value="1"/>
</dbReference>
<dbReference type="Proteomes" id="UP000467164">
    <property type="component" value="Chromosome"/>
</dbReference>
<dbReference type="CDD" id="cd03679">
    <property type="entry name" value="MM_CoA_mutase_alpha_like"/>
    <property type="match status" value="1"/>
</dbReference>
<evidence type="ECO:0000256" key="1">
    <source>
        <dbReference type="ARBA" id="ARBA00000290"/>
    </source>
</evidence>
<dbReference type="GO" id="GO:0004494">
    <property type="term" value="F:methylmalonyl-CoA mutase activity"/>
    <property type="evidence" value="ECO:0007669"/>
    <property type="project" value="UniProtKB-EC"/>
</dbReference>
<feature type="domain" description="B12-binding" evidence="12">
    <location>
        <begin position="598"/>
        <end position="730"/>
    </location>
</feature>
<dbReference type="PANTHER" id="PTHR48101">
    <property type="entry name" value="METHYLMALONYL-COA MUTASE, MITOCHONDRIAL-RELATED"/>
    <property type="match status" value="1"/>
</dbReference>
<evidence type="ECO:0000256" key="5">
    <source>
        <dbReference type="ARBA" id="ARBA00011870"/>
    </source>
</evidence>
<organism evidence="13 14">
    <name type="scientific">Mycobacterium shottsii</name>
    <dbReference type="NCBI Taxonomy" id="133549"/>
    <lineage>
        <taxon>Bacteria</taxon>
        <taxon>Bacillati</taxon>
        <taxon>Actinomycetota</taxon>
        <taxon>Actinomycetes</taxon>
        <taxon>Mycobacteriales</taxon>
        <taxon>Mycobacteriaceae</taxon>
        <taxon>Mycobacterium</taxon>
        <taxon>Mycobacterium ulcerans group</taxon>
    </lineage>
</organism>
<comment type="subunit">
    <text evidence="5">Heterodimer of an alpha and a beta chain.</text>
</comment>
<keyword evidence="8" id="KW-0479">Metal-binding</keyword>
<dbReference type="InterPro" id="IPR006158">
    <property type="entry name" value="Cobalamin-bd"/>
</dbReference>
<evidence type="ECO:0000256" key="4">
    <source>
        <dbReference type="ARBA" id="ARBA00008465"/>
    </source>
</evidence>
<dbReference type="InterPro" id="IPR006098">
    <property type="entry name" value="MMCoA_mutase_a_cat"/>
</dbReference>
<protein>
    <recommendedName>
        <fullName evidence="11">Probable methylmalonyl-CoA mutase large subunit</fullName>
        <ecNumber evidence="6">5.4.99.2</ecNumber>
    </recommendedName>
</protein>
<dbReference type="InterPro" id="IPR006159">
    <property type="entry name" value="Acid_CoA_mut_C"/>
</dbReference>
<dbReference type="Pfam" id="PF01642">
    <property type="entry name" value="MM_CoA_mutase"/>
    <property type="match status" value="1"/>
</dbReference>
<dbReference type="InterPro" id="IPR016176">
    <property type="entry name" value="Cbl-dep_enz_cat"/>
</dbReference>
<evidence type="ECO:0000256" key="10">
    <source>
        <dbReference type="ARBA" id="ARBA00023285"/>
    </source>
</evidence>
<keyword evidence="10" id="KW-0170">Cobalt</keyword>
<dbReference type="GO" id="GO:0046872">
    <property type="term" value="F:metal ion binding"/>
    <property type="evidence" value="ECO:0007669"/>
    <property type="project" value="UniProtKB-KW"/>
</dbReference>
<dbReference type="AlphaFoldDB" id="A0A7I7LFA9"/>
<dbReference type="SUPFAM" id="SSF52242">
    <property type="entry name" value="Cobalamin (vitamin B12)-binding domain"/>
    <property type="match status" value="1"/>
</dbReference>
<evidence type="ECO:0000256" key="7">
    <source>
        <dbReference type="ARBA" id="ARBA00022628"/>
    </source>
</evidence>